<dbReference type="Pfam" id="PF00857">
    <property type="entry name" value="Isochorismatase"/>
    <property type="match status" value="1"/>
</dbReference>
<dbReference type="SUPFAM" id="SSF52499">
    <property type="entry name" value="Isochorismatase-like hydrolases"/>
    <property type="match status" value="1"/>
</dbReference>
<proteinExistence type="predicted"/>
<feature type="domain" description="Isochorismatase-like" evidence="2">
    <location>
        <begin position="23"/>
        <end position="221"/>
    </location>
</feature>
<dbReference type="Gene3D" id="3.40.50.850">
    <property type="entry name" value="Isochorismatase-like"/>
    <property type="match status" value="1"/>
</dbReference>
<protein>
    <submittedName>
        <fullName evidence="3">Cysteine hydrolase</fullName>
    </submittedName>
</protein>
<accession>A0ABS3LMP5</accession>
<evidence type="ECO:0000256" key="1">
    <source>
        <dbReference type="ARBA" id="ARBA00022801"/>
    </source>
</evidence>
<reference evidence="3 4" key="1">
    <citation type="submission" date="2021-03" db="EMBL/GenBank/DDBJ databases">
        <title>The complete genome sequence of Acetobacter suratthaniensis TBRC 1719.</title>
        <authorList>
            <person name="Charoenyingcharoen P."/>
            <person name="Yukphan P."/>
        </authorList>
    </citation>
    <scope>NUCLEOTIDE SEQUENCE [LARGE SCALE GENOMIC DNA]</scope>
    <source>
        <strain evidence="3 4">TBRC 1719</strain>
    </source>
</reference>
<evidence type="ECO:0000313" key="4">
    <source>
        <dbReference type="Proteomes" id="UP000664399"/>
    </source>
</evidence>
<keyword evidence="4" id="KW-1185">Reference proteome</keyword>
<dbReference type="PANTHER" id="PTHR43540">
    <property type="entry name" value="PEROXYUREIDOACRYLATE/UREIDOACRYLATE AMIDOHYDROLASE-RELATED"/>
    <property type="match status" value="1"/>
</dbReference>
<dbReference type="GO" id="GO:0016787">
    <property type="term" value="F:hydrolase activity"/>
    <property type="evidence" value="ECO:0007669"/>
    <property type="project" value="UniProtKB-KW"/>
</dbReference>
<dbReference type="Proteomes" id="UP000664399">
    <property type="component" value="Unassembled WGS sequence"/>
</dbReference>
<dbReference type="InterPro" id="IPR050272">
    <property type="entry name" value="Isochorismatase-like_hydrls"/>
</dbReference>
<sequence>MSLQVPATGYDFPFTGDFRPSETALVIIDMQVDFCAPGGWVASLTPALDLMRAPIEPIKRVLSAVRAAGMKVIYTREGHRPDGSDLTAVKRFRTRLAYDGAGVGEYTALGRVLTRGEPGHEIIPELAPEPGDIMIDKVGSGCFYGTEMEHILRANGIRHLVFTGVTTECCVHTSMREAADRGFDNLLLEDATAAVTLALKEAAVSIIRDPSTLFGTVGTSDDLIAVLHTLAQKPTPGHNPA</sequence>
<evidence type="ECO:0000313" key="3">
    <source>
        <dbReference type="EMBL" id="MBO1328645.1"/>
    </source>
</evidence>
<dbReference type="RefSeq" id="WP_207854516.1">
    <property type="nucleotide sequence ID" value="NZ_JAFVMG010000008.1"/>
</dbReference>
<keyword evidence="1 3" id="KW-0378">Hydrolase</keyword>
<dbReference type="InterPro" id="IPR036380">
    <property type="entry name" value="Isochorismatase-like_sf"/>
</dbReference>
<gene>
    <name evidence="3" type="ORF">J2D75_09160</name>
</gene>
<dbReference type="EMBL" id="JAFVMG010000008">
    <property type="protein sequence ID" value="MBO1328645.1"/>
    <property type="molecule type" value="Genomic_DNA"/>
</dbReference>
<evidence type="ECO:0000259" key="2">
    <source>
        <dbReference type="Pfam" id="PF00857"/>
    </source>
</evidence>
<dbReference type="CDD" id="cd00431">
    <property type="entry name" value="cysteine_hydrolases"/>
    <property type="match status" value="1"/>
</dbReference>
<dbReference type="PANTHER" id="PTHR43540:SF9">
    <property type="entry name" value="FAMILY HYDROLASE, PUTATIVE (AFU_ORTHOLOGUE AFUA_2G08700)-RELATED"/>
    <property type="match status" value="1"/>
</dbReference>
<name>A0ABS3LMP5_9PROT</name>
<dbReference type="InterPro" id="IPR000868">
    <property type="entry name" value="Isochorismatase-like_dom"/>
</dbReference>
<organism evidence="3 4">
    <name type="scientific">Acetobacter suratthaniensis</name>
    <dbReference type="NCBI Taxonomy" id="1502841"/>
    <lineage>
        <taxon>Bacteria</taxon>
        <taxon>Pseudomonadati</taxon>
        <taxon>Pseudomonadota</taxon>
        <taxon>Alphaproteobacteria</taxon>
        <taxon>Acetobacterales</taxon>
        <taxon>Acetobacteraceae</taxon>
        <taxon>Acetobacter</taxon>
    </lineage>
</organism>
<comment type="caution">
    <text evidence="3">The sequence shown here is derived from an EMBL/GenBank/DDBJ whole genome shotgun (WGS) entry which is preliminary data.</text>
</comment>